<evidence type="ECO:0000313" key="1">
    <source>
        <dbReference type="EMBL" id="PPR84318.1"/>
    </source>
</evidence>
<reference evidence="1 2" key="1">
    <citation type="submission" date="2015-01" db="EMBL/GenBank/DDBJ databases">
        <title>Genome of allotetraploid Gossypium barbadense reveals genomic plasticity and fiber elongation in cotton evolution.</title>
        <authorList>
            <person name="Chen X."/>
            <person name="Liu X."/>
            <person name="Zhao B."/>
            <person name="Zheng H."/>
            <person name="Hu Y."/>
            <person name="Lu G."/>
            <person name="Yang C."/>
            <person name="Chen J."/>
            <person name="Shan C."/>
            <person name="Zhang L."/>
            <person name="Zhou Y."/>
            <person name="Wang L."/>
            <person name="Guo W."/>
            <person name="Bai Y."/>
            <person name="Ruan J."/>
            <person name="Shangguan X."/>
            <person name="Mao Y."/>
            <person name="Jiang J."/>
            <person name="Zhu Y."/>
            <person name="Lei J."/>
            <person name="Kang H."/>
            <person name="Chen S."/>
            <person name="He X."/>
            <person name="Wang R."/>
            <person name="Wang Y."/>
            <person name="Chen J."/>
            <person name="Wang L."/>
            <person name="Yu S."/>
            <person name="Wang B."/>
            <person name="Wei J."/>
            <person name="Song S."/>
            <person name="Lu X."/>
            <person name="Gao Z."/>
            <person name="Gu W."/>
            <person name="Deng X."/>
            <person name="Ma D."/>
            <person name="Wang S."/>
            <person name="Liang W."/>
            <person name="Fang L."/>
            <person name="Cai C."/>
            <person name="Zhu X."/>
            <person name="Zhou B."/>
            <person name="Zhang Y."/>
            <person name="Chen Z."/>
            <person name="Xu S."/>
            <person name="Zhu R."/>
            <person name="Wang S."/>
            <person name="Zhang T."/>
            <person name="Zhao G."/>
        </authorList>
    </citation>
    <scope>NUCLEOTIDE SEQUENCE [LARGE SCALE GENOMIC DNA]</scope>
    <source>
        <strain evidence="2">cv. Xinhai21</strain>
        <tissue evidence="1">Leaf</tissue>
    </source>
</reference>
<sequence length="104" mass="11665">MQVSYSAEWFEALISSLEHCKSHVGVKLNWRSPDASSPMKTMELPSGPITRARAKRFQEVVASYIARVWMEGMAEHQVTSPSSAICNVVHVDLARTNSKEFMIP</sequence>
<organism evidence="1 2">
    <name type="scientific">Gossypium barbadense</name>
    <name type="common">Sea Island cotton</name>
    <name type="synonym">Hibiscus barbadensis</name>
    <dbReference type="NCBI Taxonomy" id="3634"/>
    <lineage>
        <taxon>Eukaryota</taxon>
        <taxon>Viridiplantae</taxon>
        <taxon>Streptophyta</taxon>
        <taxon>Embryophyta</taxon>
        <taxon>Tracheophyta</taxon>
        <taxon>Spermatophyta</taxon>
        <taxon>Magnoliopsida</taxon>
        <taxon>eudicotyledons</taxon>
        <taxon>Gunneridae</taxon>
        <taxon>Pentapetalae</taxon>
        <taxon>rosids</taxon>
        <taxon>malvids</taxon>
        <taxon>Malvales</taxon>
        <taxon>Malvaceae</taxon>
        <taxon>Malvoideae</taxon>
        <taxon>Gossypium</taxon>
    </lineage>
</organism>
<dbReference type="Proteomes" id="UP000239757">
    <property type="component" value="Unassembled WGS sequence"/>
</dbReference>
<evidence type="ECO:0000313" key="2">
    <source>
        <dbReference type="Proteomes" id="UP000239757"/>
    </source>
</evidence>
<protein>
    <submittedName>
        <fullName evidence="1">Uncharacterized protein</fullName>
    </submittedName>
</protein>
<accession>A0A2P5VZQ1</accession>
<dbReference type="EMBL" id="KZ669904">
    <property type="protein sequence ID" value="PPR84318.1"/>
    <property type="molecule type" value="Genomic_DNA"/>
</dbReference>
<proteinExistence type="predicted"/>
<dbReference type="AlphaFoldDB" id="A0A2P5VZQ1"/>
<name>A0A2P5VZQ1_GOSBA</name>
<gene>
    <name evidence="1" type="ORF">GOBAR_AA36394</name>
</gene>
<dbReference type="OrthoDB" id="10351991at2759"/>